<keyword evidence="3" id="KW-0238">DNA-binding</keyword>
<evidence type="ECO:0000259" key="6">
    <source>
        <dbReference type="Pfam" id="PF07282"/>
    </source>
</evidence>
<gene>
    <name evidence="7" type="primary">tnpB</name>
</gene>
<feature type="domain" description="Probable transposase IS891/IS1136/IS1341" evidence="5">
    <location>
        <begin position="196"/>
        <end position="308"/>
    </location>
</feature>
<dbReference type="Pfam" id="PF01385">
    <property type="entry name" value="OrfB_IS605"/>
    <property type="match status" value="1"/>
</dbReference>
<dbReference type="GO" id="GO:0032196">
    <property type="term" value="P:transposition"/>
    <property type="evidence" value="ECO:0007669"/>
    <property type="project" value="UniProtKB-KW"/>
</dbReference>
<keyword evidence="2" id="KW-0815">Transposition</keyword>
<evidence type="ECO:0000313" key="7">
    <source>
        <dbReference type="EMBL" id="AJS10432.1"/>
    </source>
</evidence>
<evidence type="ECO:0000256" key="4">
    <source>
        <dbReference type="ARBA" id="ARBA00023172"/>
    </source>
</evidence>
<comment type="similarity">
    <text evidence="1">In the C-terminal section; belongs to the transposase 35 family.</text>
</comment>
<dbReference type="InterPro" id="IPR001959">
    <property type="entry name" value="Transposase"/>
</dbReference>
<dbReference type="GO" id="GO:0006310">
    <property type="term" value="P:DNA recombination"/>
    <property type="evidence" value="ECO:0007669"/>
    <property type="project" value="UniProtKB-KW"/>
</dbReference>
<geneLocation type="plasmid" evidence="7">
    <name>pUM157</name>
</geneLocation>
<sequence>MLSNNTLKTNKTATALSKKKNGKVMLITYKQKLYKNDKNRRIDTLLRRYGVFYNHCIALHKRYYRLFKKYLKLNDLQKHTTKLKKTHRYAFLKTLGSQTLQDLTERIDKAFKKFFKKQAKLPRFKKVANYKSFTFKSQLDKKTGLNKGVGFEIKDNVVSFSGYSYKFIKTYALIGKVKTLTIKRDNMGDYFLCLVCELENNPNKQTACDKSVGFDFGLRTFLTGSDNTKIESPLFFSKYLPLIKRLSKNLSKKVKGSNNFKKAKKKLVKLHQKIKHLRTDFFYKLALKLSKKYQSIFIEDLNMKAMQKLWGRKVSDIAFSEFVKILENKAHVVKIDRFYPSSKTCSNCLSVDENFNKDIKKLGKTDKEREYHCKYCGLELDRDLNAAINIHRVGASTLGVEFVRPT</sequence>
<protein>
    <submittedName>
        <fullName evidence="7">Transposase</fullName>
    </submittedName>
</protein>
<dbReference type="Pfam" id="PF07282">
    <property type="entry name" value="Cas12f1-like_TNB"/>
    <property type="match status" value="1"/>
</dbReference>
<keyword evidence="4" id="KW-0233">DNA recombination</keyword>
<dbReference type="InterPro" id="IPR010095">
    <property type="entry name" value="Cas12f1-like_TNB"/>
</dbReference>
<dbReference type="EMBL" id="KM583817">
    <property type="protein sequence ID" value="AJS10432.1"/>
    <property type="molecule type" value="Genomic_DNA"/>
</dbReference>
<evidence type="ECO:0000256" key="1">
    <source>
        <dbReference type="ARBA" id="ARBA00008761"/>
    </source>
</evidence>
<organism evidence="7">
    <name type="scientific">Helicobacter pylori</name>
    <name type="common">Campylobacter pylori</name>
    <dbReference type="NCBI Taxonomy" id="210"/>
    <lineage>
        <taxon>Bacteria</taxon>
        <taxon>Pseudomonadati</taxon>
        <taxon>Campylobacterota</taxon>
        <taxon>Epsilonproteobacteria</taxon>
        <taxon>Campylobacterales</taxon>
        <taxon>Helicobacteraceae</taxon>
        <taxon>Helicobacter</taxon>
    </lineage>
</organism>
<accession>A0A0D3RL37</accession>
<reference evidence="7" key="1">
    <citation type="submission" date="2014-09" db="EMBL/GenBank/DDBJ databases">
        <title>Plasmid profiling of clinical strains of Helicobacter pylori from Malaysia.</title>
        <authorList>
            <person name="Ooi M.K."/>
            <person name="Gan H.Y."/>
            <person name="Loke M.F."/>
            <person name="Gan H.M."/>
            <person name="Goh K.L."/>
            <person name="Vadivelu J."/>
            <person name="Dieye Y."/>
        </authorList>
    </citation>
    <scope>NUCLEOTIDE SEQUENCE</scope>
    <source>
        <strain evidence="7">UM157</strain>
        <plasmid evidence="7">pUM157</plasmid>
    </source>
</reference>
<evidence type="ECO:0000256" key="2">
    <source>
        <dbReference type="ARBA" id="ARBA00022578"/>
    </source>
</evidence>
<name>A0A0D3RL37_HELPX</name>
<dbReference type="NCBIfam" id="NF040570">
    <property type="entry name" value="guided_TnpB"/>
    <property type="match status" value="1"/>
</dbReference>
<feature type="domain" description="Cas12f1-like TNB" evidence="6">
    <location>
        <begin position="319"/>
        <end position="390"/>
    </location>
</feature>
<keyword evidence="7" id="KW-0614">Plasmid</keyword>
<evidence type="ECO:0000256" key="3">
    <source>
        <dbReference type="ARBA" id="ARBA00023125"/>
    </source>
</evidence>
<dbReference type="GO" id="GO:0003677">
    <property type="term" value="F:DNA binding"/>
    <property type="evidence" value="ECO:0007669"/>
    <property type="project" value="UniProtKB-KW"/>
</dbReference>
<evidence type="ECO:0000259" key="5">
    <source>
        <dbReference type="Pfam" id="PF01385"/>
    </source>
</evidence>
<proteinExistence type="inferred from homology"/>
<dbReference type="AlphaFoldDB" id="A0A0D3RL37"/>